<keyword evidence="11" id="KW-1185">Reference proteome</keyword>
<feature type="transmembrane region" description="Helical" evidence="8">
    <location>
        <begin position="218"/>
        <end position="240"/>
    </location>
</feature>
<dbReference type="Proteomes" id="UP000039865">
    <property type="component" value="Unassembled WGS sequence"/>
</dbReference>
<keyword evidence="4" id="KW-0378">Hydrolase</keyword>
<feature type="domain" description="GP-PDE" evidence="9">
    <location>
        <begin position="46"/>
        <end position="325"/>
    </location>
</feature>
<dbReference type="EMBL" id="CCKQ01006219">
    <property type="protein sequence ID" value="CDW77507.1"/>
    <property type="molecule type" value="Genomic_DNA"/>
</dbReference>
<comment type="subcellular location">
    <subcellularLocation>
        <location evidence="1">Membrane</location>
    </subcellularLocation>
</comment>
<dbReference type="GO" id="GO:0005737">
    <property type="term" value="C:cytoplasm"/>
    <property type="evidence" value="ECO:0007669"/>
    <property type="project" value="UniProtKB-ARBA"/>
</dbReference>
<feature type="transmembrane region" description="Helical" evidence="8">
    <location>
        <begin position="6"/>
        <end position="24"/>
    </location>
</feature>
<evidence type="ECO:0000256" key="4">
    <source>
        <dbReference type="ARBA" id="ARBA00022801"/>
    </source>
</evidence>
<evidence type="ECO:0000313" key="10">
    <source>
        <dbReference type="EMBL" id="CDW77507.1"/>
    </source>
</evidence>
<dbReference type="OrthoDB" id="311925at2759"/>
<accession>A0A078A7I2</accession>
<dbReference type="GO" id="GO:0008081">
    <property type="term" value="F:phosphoric diester hydrolase activity"/>
    <property type="evidence" value="ECO:0007669"/>
    <property type="project" value="InterPro"/>
</dbReference>
<name>A0A078A7I2_STYLE</name>
<reference evidence="10 11" key="1">
    <citation type="submission" date="2014-06" db="EMBL/GenBank/DDBJ databases">
        <authorList>
            <person name="Swart Estienne"/>
        </authorList>
    </citation>
    <scope>NUCLEOTIDE SEQUENCE [LARGE SCALE GENOMIC DNA]</scope>
    <source>
        <strain evidence="10 11">130c</strain>
    </source>
</reference>
<evidence type="ECO:0000256" key="6">
    <source>
        <dbReference type="ARBA" id="ARBA00023098"/>
    </source>
</evidence>
<dbReference type="SUPFAM" id="SSF51695">
    <property type="entry name" value="PLC-like phosphodiesterases"/>
    <property type="match status" value="1"/>
</dbReference>
<gene>
    <name evidence="10" type="primary">Contig16878.g17977</name>
    <name evidence="10" type="ORF">STYLEM_6470</name>
</gene>
<dbReference type="PANTHER" id="PTHR42758:SF2">
    <property type="entry name" value="PHOSPHATIDYLGLYCEROL PHOSPHOLIPASE C"/>
    <property type="match status" value="1"/>
</dbReference>
<dbReference type="InParanoid" id="A0A078A7I2"/>
<comment type="similarity">
    <text evidence="2">Belongs to the glycerophosphoryl diester phosphodiesterase family.</text>
</comment>
<dbReference type="PANTHER" id="PTHR42758">
    <property type="entry name" value="PHOSPHATIDYLGLYCEROL PHOSPHOLIPASE C"/>
    <property type="match status" value="1"/>
</dbReference>
<dbReference type="OMA" id="KWAIMRK"/>
<dbReference type="Gene3D" id="3.20.20.190">
    <property type="entry name" value="Phosphatidylinositol (PI) phosphodiesterase"/>
    <property type="match status" value="1"/>
</dbReference>
<evidence type="ECO:0000259" key="9">
    <source>
        <dbReference type="PROSITE" id="PS51704"/>
    </source>
</evidence>
<dbReference type="InterPro" id="IPR030395">
    <property type="entry name" value="GP_PDE_dom"/>
</dbReference>
<evidence type="ECO:0000256" key="5">
    <source>
        <dbReference type="ARBA" id="ARBA00022989"/>
    </source>
</evidence>
<dbReference type="InterPro" id="IPR052271">
    <property type="entry name" value="GDPD-Related"/>
</dbReference>
<keyword evidence="6" id="KW-0443">Lipid metabolism</keyword>
<evidence type="ECO:0000256" key="2">
    <source>
        <dbReference type="ARBA" id="ARBA00007277"/>
    </source>
</evidence>
<keyword evidence="7 8" id="KW-0472">Membrane</keyword>
<evidence type="ECO:0000256" key="1">
    <source>
        <dbReference type="ARBA" id="ARBA00004370"/>
    </source>
</evidence>
<dbReference type="GO" id="GO:0046475">
    <property type="term" value="P:glycerophospholipid catabolic process"/>
    <property type="evidence" value="ECO:0007669"/>
    <property type="project" value="TreeGrafter"/>
</dbReference>
<dbReference type="Pfam" id="PF03009">
    <property type="entry name" value="GDPD"/>
    <property type="match status" value="1"/>
</dbReference>
<dbReference type="GO" id="GO:0016020">
    <property type="term" value="C:membrane"/>
    <property type="evidence" value="ECO:0007669"/>
    <property type="project" value="UniProtKB-SubCell"/>
</dbReference>
<proteinExistence type="inferred from homology"/>
<evidence type="ECO:0000256" key="7">
    <source>
        <dbReference type="ARBA" id="ARBA00023136"/>
    </source>
</evidence>
<keyword evidence="5 8" id="KW-1133">Transmembrane helix</keyword>
<keyword evidence="3 8" id="KW-0812">Transmembrane</keyword>
<dbReference type="InterPro" id="IPR017946">
    <property type="entry name" value="PLC-like_Pdiesterase_TIM-brl"/>
</dbReference>
<evidence type="ECO:0000256" key="3">
    <source>
        <dbReference type="ARBA" id="ARBA00022692"/>
    </source>
</evidence>
<evidence type="ECO:0000313" key="11">
    <source>
        <dbReference type="Proteomes" id="UP000039865"/>
    </source>
</evidence>
<evidence type="ECO:0000256" key="8">
    <source>
        <dbReference type="SAM" id="Phobius"/>
    </source>
</evidence>
<organism evidence="10 11">
    <name type="scientific">Stylonychia lemnae</name>
    <name type="common">Ciliate</name>
    <dbReference type="NCBI Taxonomy" id="5949"/>
    <lineage>
        <taxon>Eukaryota</taxon>
        <taxon>Sar</taxon>
        <taxon>Alveolata</taxon>
        <taxon>Ciliophora</taxon>
        <taxon>Intramacronucleata</taxon>
        <taxon>Spirotrichea</taxon>
        <taxon>Stichotrichia</taxon>
        <taxon>Sporadotrichida</taxon>
        <taxon>Oxytrichidae</taxon>
        <taxon>Stylonychinae</taxon>
        <taxon>Stylonychia</taxon>
    </lineage>
</organism>
<sequence length="333" mass="38994">MLFFYFIGWVIFSQSILMRMFTCCKKKRRLDTYSIKQKNHSGSPWLILSAHRGGSFERVENTLTAFKNAIENGMDLLECDVQMTKDGVVVVAHDNDILRLCGIKKNVNEFNYDELPPMQRRIPLHFSEGEYVLLPEEDGKFTTLRQLFEIANYKLISIDLKDKNDEMKHKVNDLIKEFKREHLTIWGSMVPKEHNKIGRLNPNTPQFFSGGQTMMVYLMYYLGLLFLYPLPSDAFMVPIFNSEKEKLFAQMVKKRKGGCLMRLAIVILGVLLRNSKNLYRHLRKRGVIVVVWVLNEEQEFIEALDFFPEIDGIMTDCPTKLYEFASRQNYKLE</sequence>
<protein>
    <submittedName>
        <fullName evidence="10">Glycerophosphodiester phosphodiesterase domain-containing protein 1-like</fullName>
    </submittedName>
</protein>
<dbReference type="PROSITE" id="PS51704">
    <property type="entry name" value="GP_PDE"/>
    <property type="match status" value="1"/>
</dbReference>
<dbReference type="AlphaFoldDB" id="A0A078A7I2"/>
<feature type="transmembrane region" description="Helical" evidence="8">
    <location>
        <begin position="260"/>
        <end position="275"/>
    </location>
</feature>